<sequence length="166" mass="18965">MNNMTQPEHIRQFDLQIRTQTLPLLCEHYRQSFQASARAKHYVREQLGEACSLPGQTMLGFADRTMGNRLPTPRSAEGQLVRGVLKRLGIIRPSGHEVLSGCVIVFLQQAEQLHAIYGERIGRRRKGAFQRLWIPLSHESLSQSLPEGFKPVYELAMCLSQLRREV</sequence>
<protein>
    <submittedName>
        <fullName evidence="1">Uncharacterized protein</fullName>
    </submittedName>
</protein>
<dbReference type="OrthoDB" id="7465087at2"/>
<comment type="caution">
    <text evidence="1">The sequence shown here is derived from an EMBL/GenBank/DDBJ whole genome shotgun (WGS) entry which is preliminary data.</text>
</comment>
<dbReference type="EMBL" id="JXYA01000069">
    <property type="protein sequence ID" value="KJZ05523.1"/>
    <property type="molecule type" value="Genomic_DNA"/>
</dbReference>
<dbReference type="Proteomes" id="UP000033452">
    <property type="component" value="Unassembled WGS sequence"/>
</dbReference>
<keyword evidence="2" id="KW-1185">Reference proteome</keyword>
<name>A0A0F4QCY3_9GAMM</name>
<organism evidence="1 2">
    <name type="scientific">Pseudoalteromonas rubra</name>
    <dbReference type="NCBI Taxonomy" id="43658"/>
    <lineage>
        <taxon>Bacteria</taxon>
        <taxon>Pseudomonadati</taxon>
        <taxon>Pseudomonadota</taxon>
        <taxon>Gammaproteobacteria</taxon>
        <taxon>Alteromonadales</taxon>
        <taxon>Pseudoalteromonadaceae</taxon>
        <taxon>Pseudoalteromonas</taxon>
    </lineage>
</organism>
<evidence type="ECO:0000313" key="1">
    <source>
        <dbReference type="EMBL" id="KJZ05523.1"/>
    </source>
</evidence>
<proteinExistence type="predicted"/>
<dbReference type="AlphaFoldDB" id="A0A0F4QCY3"/>
<dbReference type="RefSeq" id="WP_046007208.1">
    <property type="nucleotide sequence ID" value="NZ_JXYA01000069.1"/>
</dbReference>
<dbReference type="PATRIC" id="fig|43658.5.peg.4748"/>
<gene>
    <name evidence="1" type="ORF">TW77_22500</name>
</gene>
<evidence type="ECO:0000313" key="2">
    <source>
        <dbReference type="Proteomes" id="UP000033452"/>
    </source>
</evidence>
<reference evidence="1 2" key="1">
    <citation type="journal article" date="2015" name="BMC Genomics">
        <title>Genome mining reveals unlocked bioactive potential of marine Gram-negative bacteria.</title>
        <authorList>
            <person name="Machado H."/>
            <person name="Sonnenschein E.C."/>
            <person name="Melchiorsen J."/>
            <person name="Gram L."/>
        </authorList>
    </citation>
    <scope>NUCLEOTIDE SEQUENCE [LARGE SCALE GENOMIC DNA]</scope>
    <source>
        <strain evidence="1 2">S2471</strain>
    </source>
</reference>
<accession>A0A0F4QCY3</accession>